<dbReference type="EMBL" id="SMFM01000001">
    <property type="protein sequence ID" value="TDD78548.1"/>
    <property type="molecule type" value="Genomic_DNA"/>
</dbReference>
<dbReference type="OrthoDB" id="884972at2"/>
<dbReference type="CDD" id="cd00093">
    <property type="entry name" value="HTH_XRE"/>
    <property type="match status" value="1"/>
</dbReference>
<dbReference type="InterPro" id="IPR010982">
    <property type="entry name" value="Lambda_DNA-bd_dom_sf"/>
</dbReference>
<reference evidence="2 3" key="1">
    <citation type="submission" date="2019-03" db="EMBL/GenBank/DDBJ databases">
        <title>Flavobacterium AT-3-2 sp. nov., isolated from arctic soil.</title>
        <authorList>
            <person name="Chaudhary D.K."/>
        </authorList>
    </citation>
    <scope>NUCLEOTIDE SEQUENCE [LARGE SCALE GENOMIC DNA]</scope>
    <source>
        <strain evidence="2 3">AT-3-2</strain>
    </source>
</reference>
<evidence type="ECO:0000313" key="2">
    <source>
        <dbReference type="EMBL" id="TDD78548.1"/>
    </source>
</evidence>
<organism evidence="2 3">
    <name type="scientific">Flavobacterium caseinilyticum</name>
    <dbReference type="NCBI Taxonomy" id="2541732"/>
    <lineage>
        <taxon>Bacteria</taxon>
        <taxon>Pseudomonadati</taxon>
        <taxon>Bacteroidota</taxon>
        <taxon>Flavobacteriia</taxon>
        <taxon>Flavobacteriales</taxon>
        <taxon>Flavobacteriaceae</taxon>
        <taxon>Flavobacterium</taxon>
    </lineage>
</organism>
<evidence type="ECO:0000313" key="3">
    <source>
        <dbReference type="Proteomes" id="UP000295278"/>
    </source>
</evidence>
<dbReference type="SMART" id="SM00530">
    <property type="entry name" value="HTH_XRE"/>
    <property type="match status" value="1"/>
</dbReference>
<feature type="domain" description="HTH cro/C1-type" evidence="1">
    <location>
        <begin position="14"/>
        <end position="66"/>
    </location>
</feature>
<comment type="caution">
    <text evidence="2">The sequence shown here is derived from an EMBL/GenBank/DDBJ whole genome shotgun (WGS) entry which is preliminary data.</text>
</comment>
<dbReference type="Gene3D" id="1.10.260.40">
    <property type="entry name" value="lambda repressor-like DNA-binding domains"/>
    <property type="match status" value="1"/>
</dbReference>
<gene>
    <name evidence="2" type="ORF">E0F89_02630</name>
</gene>
<evidence type="ECO:0000259" key="1">
    <source>
        <dbReference type="PROSITE" id="PS50943"/>
    </source>
</evidence>
<sequence length="111" mass="12214">MQSTLNTDLLAGMLKSKRASKGLRAIAEEIGNVSAATLSRIEQGKIPDVDTFINICNWLKVSTDTFIVGNTDSKPVTNKDQVVAHLRADKELTQDTVSMLIKMIDMAYETK</sequence>
<dbReference type="PROSITE" id="PS50943">
    <property type="entry name" value="HTH_CROC1"/>
    <property type="match status" value="1"/>
</dbReference>
<keyword evidence="3" id="KW-1185">Reference proteome</keyword>
<dbReference type="SUPFAM" id="SSF47413">
    <property type="entry name" value="lambda repressor-like DNA-binding domains"/>
    <property type="match status" value="1"/>
</dbReference>
<name>A0A4R5AYF9_9FLAO</name>
<protein>
    <submittedName>
        <fullName evidence="2">XRE family transcriptional regulator</fullName>
    </submittedName>
</protein>
<dbReference type="Proteomes" id="UP000295278">
    <property type="component" value="Unassembled WGS sequence"/>
</dbReference>
<dbReference type="GO" id="GO:0003677">
    <property type="term" value="F:DNA binding"/>
    <property type="evidence" value="ECO:0007669"/>
    <property type="project" value="InterPro"/>
</dbReference>
<proteinExistence type="predicted"/>
<accession>A0A4R5AYF9</accession>
<dbReference type="InterPro" id="IPR001387">
    <property type="entry name" value="Cro/C1-type_HTH"/>
</dbReference>
<dbReference type="RefSeq" id="WP_131908301.1">
    <property type="nucleotide sequence ID" value="NZ_SMFM01000001.1"/>
</dbReference>
<dbReference type="AlphaFoldDB" id="A0A4R5AYF9"/>
<dbReference type="Pfam" id="PF01381">
    <property type="entry name" value="HTH_3"/>
    <property type="match status" value="1"/>
</dbReference>